<protein>
    <submittedName>
        <fullName evidence="2">Uncharacterized protein</fullName>
    </submittedName>
</protein>
<feature type="transmembrane region" description="Helical" evidence="1">
    <location>
        <begin position="46"/>
        <end position="66"/>
    </location>
</feature>
<keyword evidence="1" id="KW-1133">Transmembrane helix</keyword>
<organism evidence="2 3">
    <name type="scientific">Aphanizomenon flos-aquae LD13</name>
    <dbReference type="NCBI Taxonomy" id="1710894"/>
    <lineage>
        <taxon>Bacteria</taxon>
        <taxon>Bacillati</taxon>
        <taxon>Cyanobacteriota</taxon>
        <taxon>Cyanophyceae</taxon>
        <taxon>Nostocales</taxon>
        <taxon>Aphanizomenonaceae</taxon>
        <taxon>Aphanizomenon</taxon>
    </lineage>
</organism>
<dbReference type="STRING" id="1803587.GCA_001593825_01929"/>
<evidence type="ECO:0000256" key="1">
    <source>
        <dbReference type="SAM" id="Phobius"/>
    </source>
</evidence>
<reference evidence="2 3" key="1">
    <citation type="submission" date="2015-09" db="EMBL/GenBank/DDBJ databases">
        <title>Whole genome shotgun sequence assembly of Aphanizomenon flos-aquae UKL13.</title>
        <authorList>
            <person name="Driscoll C."/>
        </authorList>
    </citation>
    <scope>NUCLEOTIDE SEQUENCE [LARGE SCALE GENOMIC DNA]</scope>
    <source>
        <strain evidence="2">MDT13</strain>
    </source>
</reference>
<keyword evidence="1" id="KW-0472">Membrane</keyword>
<gene>
    <name evidence="2" type="ORF">AN481_02420</name>
</gene>
<dbReference type="PATRIC" id="fig|1710894.3.peg.640"/>
<proteinExistence type="predicted"/>
<comment type="caution">
    <text evidence="2">The sequence shown here is derived from an EMBL/GenBank/DDBJ whole genome shotgun (WGS) entry which is preliminary data.</text>
</comment>
<evidence type="ECO:0000313" key="3">
    <source>
        <dbReference type="Proteomes" id="UP000092382"/>
    </source>
</evidence>
<dbReference type="EMBL" id="LJOY01000005">
    <property type="protein sequence ID" value="OBQ26926.1"/>
    <property type="molecule type" value="Genomic_DNA"/>
</dbReference>
<dbReference type="AlphaFoldDB" id="A0A1B7W0W8"/>
<evidence type="ECO:0000313" key="2">
    <source>
        <dbReference type="EMBL" id="OBQ26926.1"/>
    </source>
</evidence>
<keyword evidence="1" id="KW-0812">Transmembrane</keyword>
<name>A0A1B7W0W8_APHFL</name>
<dbReference type="Proteomes" id="UP000092382">
    <property type="component" value="Unassembled WGS sequence"/>
</dbReference>
<feature type="transmembrane region" description="Helical" evidence="1">
    <location>
        <begin position="105"/>
        <end position="122"/>
    </location>
</feature>
<feature type="transmembrane region" description="Helical" evidence="1">
    <location>
        <begin position="134"/>
        <end position="152"/>
    </location>
</feature>
<accession>A0A1B7W0W8</accession>
<sequence>MNKQSQLSEIAPEPQPIYGRFWQSCKQFPRFLAAGSNHPPTVSGPAAAALISAAIGCFTMMVAHHFSDTNKNIEKMIWSLGSWIPGSHNPSKMWGNIGSYSGKETILLISWLVSWAILSLLWKNKKIKSRTIFFWLFALIVAATAMSWHPLFPYLPLT</sequence>